<keyword evidence="1" id="KW-1133">Transmembrane helix</keyword>
<name>A0A2P2Q1W3_RHIMU</name>
<reference evidence="2" key="1">
    <citation type="submission" date="2018-02" db="EMBL/GenBank/DDBJ databases">
        <title>Rhizophora mucronata_Transcriptome.</title>
        <authorList>
            <person name="Meera S.P."/>
            <person name="Sreeshan A."/>
            <person name="Augustine A."/>
        </authorList>
    </citation>
    <scope>NUCLEOTIDE SEQUENCE</scope>
    <source>
        <tissue evidence="2">Leaf</tissue>
    </source>
</reference>
<evidence type="ECO:0000256" key="1">
    <source>
        <dbReference type="SAM" id="Phobius"/>
    </source>
</evidence>
<keyword evidence="1" id="KW-0812">Transmembrane</keyword>
<keyword evidence="1" id="KW-0472">Membrane</keyword>
<dbReference type="AlphaFoldDB" id="A0A2P2Q1W3"/>
<protein>
    <submittedName>
        <fullName evidence="2">Uncharacterized protein</fullName>
    </submittedName>
</protein>
<evidence type="ECO:0000313" key="2">
    <source>
        <dbReference type="EMBL" id="MBX60988.1"/>
    </source>
</evidence>
<feature type="transmembrane region" description="Helical" evidence="1">
    <location>
        <begin position="6"/>
        <end position="27"/>
    </location>
</feature>
<dbReference type="EMBL" id="GGEC01080504">
    <property type="protein sequence ID" value="MBX60988.1"/>
    <property type="molecule type" value="Transcribed_RNA"/>
</dbReference>
<proteinExistence type="predicted"/>
<sequence length="43" mass="4885">MQSQPLILPFLIPFLAPCFLFFCGFSLPCSIKYVGSFFSVFKC</sequence>
<organism evidence="2">
    <name type="scientific">Rhizophora mucronata</name>
    <name type="common">Asiatic mangrove</name>
    <dbReference type="NCBI Taxonomy" id="61149"/>
    <lineage>
        <taxon>Eukaryota</taxon>
        <taxon>Viridiplantae</taxon>
        <taxon>Streptophyta</taxon>
        <taxon>Embryophyta</taxon>
        <taxon>Tracheophyta</taxon>
        <taxon>Spermatophyta</taxon>
        <taxon>Magnoliopsida</taxon>
        <taxon>eudicotyledons</taxon>
        <taxon>Gunneridae</taxon>
        <taxon>Pentapetalae</taxon>
        <taxon>rosids</taxon>
        <taxon>fabids</taxon>
        <taxon>Malpighiales</taxon>
        <taxon>Rhizophoraceae</taxon>
        <taxon>Rhizophora</taxon>
    </lineage>
</organism>
<accession>A0A2P2Q1W3</accession>